<evidence type="ECO:0000256" key="2">
    <source>
        <dbReference type="ARBA" id="ARBA00003532"/>
    </source>
</evidence>
<dbReference type="InterPro" id="IPR017896">
    <property type="entry name" value="4Fe4S_Fe-S-bd"/>
</dbReference>
<evidence type="ECO:0000256" key="4">
    <source>
        <dbReference type="ARBA" id="ARBA00022448"/>
    </source>
</evidence>
<keyword evidence="8 12" id="KW-0249">Electron transport</keyword>
<dbReference type="EMBL" id="MSIE01000038">
    <property type="protein sequence ID" value="OLF15666.1"/>
    <property type="molecule type" value="Genomic_DNA"/>
</dbReference>
<dbReference type="PROSITE" id="PS51379">
    <property type="entry name" value="4FE4S_FER_2"/>
    <property type="match status" value="1"/>
</dbReference>
<dbReference type="GO" id="GO:0009055">
    <property type="term" value="F:electron transfer activity"/>
    <property type="evidence" value="ECO:0007669"/>
    <property type="project" value="UniProtKB-UniRule"/>
</dbReference>
<dbReference type="PRINTS" id="PR00354">
    <property type="entry name" value="7FE8SFRDOXIN"/>
</dbReference>
<evidence type="ECO:0000256" key="11">
    <source>
        <dbReference type="ARBA" id="ARBA00023291"/>
    </source>
</evidence>
<organism evidence="14 15">
    <name type="scientific">Actinophytocola xanthii</name>
    <dbReference type="NCBI Taxonomy" id="1912961"/>
    <lineage>
        <taxon>Bacteria</taxon>
        <taxon>Bacillati</taxon>
        <taxon>Actinomycetota</taxon>
        <taxon>Actinomycetes</taxon>
        <taxon>Pseudonocardiales</taxon>
        <taxon>Pseudonocardiaceae</taxon>
    </lineage>
</organism>
<keyword evidence="6 12" id="KW-0479">Metal-binding</keyword>
<dbReference type="PANTHER" id="PTHR42859:SF2">
    <property type="entry name" value="FERREDOXIN"/>
    <property type="match status" value="1"/>
</dbReference>
<evidence type="ECO:0000256" key="3">
    <source>
        <dbReference type="ARBA" id="ARBA00013529"/>
    </source>
</evidence>
<dbReference type="Pfam" id="PF00037">
    <property type="entry name" value="Fer4"/>
    <property type="match status" value="1"/>
</dbReference>
<keyword evidence="9 12" id="KW-0408">Iron</keyword>
<dbReference type="RefSeq" id="WP_075127374.1">
    <property type="nucleotide sequence ID" value="NZ_MSIE01000038.1"/>
</dbReference>
<keyword evidence="15" id="KW-1185">Reference proteome</keyword>
<proteinExistence type="predicted"/>
<dbReference type="PROSITE" id="PS00198">
    <property type="entry name" value="4FE4S_FER_1"/>
    <property type="match status" value="1"/>
</dbReference>
<dbReference type="InterPro" id="IPR000813">
    <property type="entry name" value="7Fe_ferredoxin"/>
</dbReference>
<dbReference type="NCBIfam" id="NF045480">
    <property type="entry name" value="FdxA_Actino"/>
    <property type="match status" value="1"/>
</dbReference>
<keyword evidence="11 12" id="KW-0003">3Fe-4S</keyword>
<feature type="domain" description="4Fe-4S ferredoxin-type" evidence="13">
    <location>
        <begin position="31"/>
        <end position="60"/>
    </location>
</feature>
<reference evidence="14 15" key="1">
    <citation type="submission" date="2016-12" db="EMBL/GenBank/DDBJ databases">
        <title>The draft genome sequence of Actinophytocola sp. 11-183.</title>
        <authorList>
            <person name="Wang W."/>
            <person name="Yuan L."/>
        </authorList>
    </citation>
    <scope>NUCLEOTIDE SEQUENCE [LARGE SCALE GENOMIC DNA]</scope>
    <source>
        <strain evidence="14 15">11-183</strain>
    </source>
</reference>
<evidence type="ECO:0000256" key="12">
    <source>
        <dbReference type="RuleBase" id="RU365098"/>
    </source>
</evidence>
<keyword evidence="5 12" id="KW-0004">4Fe-4S</keyword>
<evidence type="ECO:0000256" key="5">
    <source>
        <dbReference type="ARBA" id="ARBA00022485"/>
    </source>
</evidence>
<dbReference type="GO" id="GO:0051538">
    <property type="term" value="F:3 iron, 4 sulfur cluster binding"/>
    <property type="evidence" value="ECO:0007669"/>
    <property type="project" value="UniProtKB-UniRule"/>
</dbReference>
<dbReference type="PANTHER" id="PTHR42859">
    <property type="entry name" value="OXIDOREDUCTASE"/>
    <property type="match status" value="1"/>
</dbReference>
<evidence type="ECO:0000256" key="7">
    <source>
        <dbReference type="ARBA" id="ARBA00022737"/>
    </source>
</evidence>
<dbReference type="Gene3D" id="3.30.70.20">
    <property type="match status" value="1"/>
</dbReference>
<gene>
    <name evidence="14" type="ORF">BU204_20730</name>
</gene>
<keyword evidence="10 12" id="KW-0411">Iron-sulfur</keyword>
<comment type="function">
    <text evidence="2 12">Ferredoxins are iron-sulfur proteins that transfer electrons in a wide variety of metabolic reactions.</text>
</comment>
<keyword evidence="4 12" id="KW-0813">Transport</keyword>
<dbReference type="InterPro" id="IPR050294">
    <property type="entry name" value="RnfB_subfamily"/>
</dbReference>
<dbReference type="Proteomes" id="UP000185596">
    <property type="component" value="Unassembled WGS sequence"/>
</dbReference>
<accession>A0A1Q8CMT3</accession>
<dbReference type="InterPro" id="IPR017900">
    <property type="entry name" value="4Fe4S_Fe_S_CS"/>
</dbReference>
<evidence type="ECO:0000259" key="13">
    <source>
        <dbReference type="PROSITE" id="PS51379"/>
    </source>
</evidence>
<dbReference type="InterPro" id="IPR054830">
    <property type="entry name" value="FdxA_Actino"/>
</dbReference>
<dbReference type="STRING" id="1912961.BU204_20730"/>
<evidence type="ECO:0000256" key="9">
    <source>
        <dbReference type="ARBA" id="ARBA00023004"/>
    </source>
</evidence>
<evidence type="ECO:0000256" key="10">
    <source>
        <dbReference type="ARBA" id="ARBA00023014"/>
    </source>
</evidence>
<dbReference type="AlphaFoldDB" id="A0A1Q8CMT3"/>
<keyword evidence="7" id="KW-0677">Repeat</keyword>
<dbReference type="GO" id="GO:0051539">
    <property type="term" value="F:4 iron, 4 sulfur cluster binding"/>
    <property type="evidence" value="ECO:0007669"/>
    <property type="project" value="UniProtKB-UniRule"/>
</dbReference>
<dbReference type="OrthoDB" id="9803397at2"/>
<comment type="cofactor">
    <cofactor evidence="12">
        <name>[3Fe-4S] cluster</name>
        <dbReference type="ChEBI" id="CHEBI:21137"/>
    </cofactor>
    <text evidence="12">Binds 1 [3Fe-4S] cluster.</text>
</comment>
<evidence type="ECO:0000313" key="14">
    <source>
        <dbReference type="EMBL" id="OLF15666.1"/>
    </source>
</evidence>
<evidence type="ECO:0000256" key="6">
    <source>
        <dbReference type="ARBA" id="ARBA00022723"/>
    </source>
</evidence>
<evidence type="ECO:0000313" key="15">
    <source>
        <dbReference type="Proteomes" id="UP000185596"/>
    </source>
</evidence>
<evidence type="ECO:0000256" key="1">
    <source>
        <dbReference type="ARBA" id="ARBA00001966"/>
    </source>
</evidence>
<comment type="cofactor">
    <cofactor evidence="1 12">
        <name>[4Fe-4S] cluster</name>
        <dbReference type="ChEBI" id="CHEBI:49883"/>
    </cofactor>
</comment>
<dbReference type="GO" id="GO:0046872">
    <property type="term" value="F:metal ion binding"/>
    <property type="evidence" value="ECO:0007669"/>
    <property type="project" value="UniProtKB-UniRule"/>
</dbReference>
<comment type="caution">
    <text evidence="14">The sequence shown here is derived from an EMBL/GenBank/DDBJ whole genome shotgun (WGS) entry which is preliminary data.</text>
</comment>
<sequence length="108" mass="12059">MTYVIAEPCIDLLDKACIEECPVDCIYEGDRMLYIHPDECVDCGACEPVCPVEAIYYEDDVPDQWKDYTKANVDFFDELGSPGGAAKVGKVAADPQWIKDLPPVQHDE</sequence>
<protein>
    <recommendedName>
        <fullName evidence="3 12">Ferredoxin</fullName>
    </recommendedName>
</protein>
<name>A0A1Q8CMT3_9PSEU</name>
<evidence type="ECO:0000256" key="8">
    <source>
        <dbReference type="ARBA" id="ARBA00022982"/>
    </source>
</evidence>
<dbReference type="SUPFAM" id="SSF54862">
    <property type="entry name" value="4Fe-4S ferredoxins"/>
    <property type="match status" value="1"/>
</dbReference>